<dbReference type="InterPro" id="IPR037523">
    <property type="entry name" value="VOC_core"/>
</dbReference>
<evidence type="ECO:0000259" key="1">
    <source>
        <dbReference type="PROSITE" id="PS51819"/>
    </source>
</evidence>
<proteinExistence type="predicted"/>
<name>A0A967C2R9_9PROT</name>
<evidence type="ECO:0000313" key="3">
    <source>
        <dbReference type="Proteomes" id="UP000761264"/>
    </source>
</evidence>
<evidence type="ECO:0000313" key="2">
    <source>
        <dbReference type="EMBL" id="NIA68573.1"/>
    </source>
</evidence>
<organism evidence="2 3">
    <name type="scientific">Pelagibius litoralis</name>
    <dbReference type="NCBI Taxonomy" id="374515"/>
    <lineage>
        <taxon>Bacteria</taxon>
        <taxon>Pseudomonadati</taxon>
        <taxon>Pseudomonadota</taxon>
        <taxon>Alphaproteobacteria</taxon>
        <taxon>Rhodospirillales</taxon>
        <taxon>Rhodovibrionaceae</taxon>
        <taxon>Pelagibius</taxon>
    </lineage>
</organism>
<sequence length="164" mass="18651">MRMSSLHPIVTTERFAETKTFYRALQFTYAFEGEWYFHLIWPGNPALQLAFMRPEQPDQHPLFQTRFSGKGLFLGLEIADVDAVHDDLLRRGFEIEVGLRDEPWGQRHFAIQDPNGIVLDFYALTEPTAAYADQYADQSGDSGKGQRTGTRETARLALIEPALG</sequence>
<dbReference type="Proteomes" id="UP000761264">
    <property type="component" value="Unassembled WGS sequence"/>
</dbReference>
<accession>A0A967C2R9</accession>
<dbReference type="InterPro" id="IPR029068">
    <property type="entry name" value="Glyas_Bleomycin-R_OHBP_Dase"/>
</dbReference>
<dbReference type="Gene3D" id="3.30.720.110">
    <property type="match status" value="1"/>
</dbReference>
<keyword evidence="3" id="KW-1185">Reference proteome</keyword>
<dbReference type="InterPro" id="IPR004360">
    <property type="entry name" value="Glyas_Fos-R_dOase_dom"/>
</dbReference>
<dbReference type="SUPFAM" id="SSF54593">
    <property type="entry name" value="Glyoxalase/Bleomycin resistance protein/Dihydroxybiphenyl dioxygenase"/>
    <property type="match status" value="1"/>
</dbReference>
<dbReference type="PROSITE" id="PS51819">
    <property type="entry name" value="VOC"/>
    <property type="match status" value="1"/>
</dbReference>
<dbReference type="EMBL" id="JAAQPH010000005">
    <property type="protein sequence ID" value="NIA68573.1"/>
    <property type="molecule type" value="Genomic_DNA"/>
</dbReference>
<dbReference type="RefSeq" id="WP_167223309.1">
    <property type="nucleotide sequence ID" value="NZ_JAAQPH010000005.1"/>
</dbReference>
<dbReference type="Pfam" id="PF00903">
    <property type="entry name" value="Glyoxalase"/>
    <property type="match status" value="1"/>
</dbReference>
<dbReference type="AlphaFoldDB" id="A0A967C2R9"/>
<protein>
    <submittedName>
        <fullName evidence="2">Glyoxalase</fullName>
    </submittedName>
</protein>
<feature type="domain" description="VOC" evidence="1">
    <location>
        <begin position="2"/>
        <end position="124"/>
    </location>
</feature>
<dbReference type="Gene3D" id="3.30.720.120">
    <property type="match status" value="1"/>
</dbReference>
<gene>
    <name evidence="2" type="ORF">HBA54_08215</name>
</gene>
<reference evidence="2" key="1">
    <citation type="submission" date="2020-03" db="EMBL/GenBank/DDBJ databases">
        <title>Genome of Pelagibius litoralis DSM 21314T.</title>
        <authorList>
            <person name="Wang G."/>
        </authorList>
    </citation>
    <scope>NUCLEOTIDE SEQUENCE</scope>
    <source>
        <strain evidence="2">DSM 21314</strain>
    </source>
</reference>
<comment type="caution">
    <text evidence="2">The sequence shown here is derived from an EMBL/GenBank/DDBJ whole genome shotgun (WGS) entry which is preliminary data.</text>
</comment>